<dbReference type="PANTHER" id="PTHR47260">
    <property type="entry name" value="UPF0644 PROTEIN PB2B4.06"/>
    <property type="match status" value="1"/>
</dbReference>
<sequence length="148" mass="16959">MKCLDRPCQKPSLNVASEEMMLSLFRGYRPVFKPHRLGQEVESLLRLGPSQRMCYYDGKLFGGYVTFLMDRILADCCKHMEKPAFTAYLNTSFLLSIPPTVPIMLRAWPEKIEGRKIFLKGSVQIPGQSSNEWLDAIQAESLFIQPRV</sequence>
<dbReference type="SUPFAM" id="SSF54637">
    <property type="entry name" value="Thioesterase/thiol ester dehydrase-isomerase"/>
    <property type="match status" value="1"/>
</dbReference>
<proteinExistence type="predicted"/>
<reference evidence="1" key="1">
    <citation type="submission" date="2022-12" db="EMBL/GenBank/DDBJ databases">
        <authorList>
            <person name="Petersen C."/>
        </authorList>
    </citation>
    <scope>NUCLEOTIDE SEQUENCE</scope>
    <source>
        <strain evidence="1">IBT 17660</strain>
    </source>
</reference>
<dbReference type="CDD" id="cd03440">
    <property type="entry name" value="hot_dog"/>
    <property type="match status" value="1"/>
</dbReference>
<evidence type="ECO:0008006" key="3">
    <source>
        <dbReference type="Google" id="ProtNLM"/>
    </source>
</evidence>
<dbReference type="Proteomes" id="UP001147760">
    <property type="component" value="Unassembled WGS sequence"/>
</dbReference>
<dbReference type="InterPro" id="IPR029069">
    <property type="entry name" value="HotDog_dom_sf"/>
</dbReference>
<organism evidence="1 2">
    <name type="scientific">Penicillium desertorum</name>
    <dbReference type="NCBI Taxonomy" id="1303715"/>
    <lineage>
        <taxon>Eukaryota</taxon>
        <taxon>Fungi</taxon>
        <taxon>Dikarya</taxon>
        <taxon>Ascomycota</taxon>
        <taxon>Pezizomycotina</taxon>
        <taxon>Eurotiomycetes</taxon>
        <taxon>Eurotiomycetidae</taxon>
        <taxon>Eurotiales</taxon>
        <taxon>Aspergillaceae</taxon>
        <taxon>Penicillium</taxon>
    </lineage>
</organism>
<evidence type="ECO:0000313" key="2">
    <source>
        <dbReference type="Proteomes" id="UP001147760"/>
    </source>
</evidence>
<evidence type="ECO:0000313" key="1">
    <source>
        <dbReference type="EMBL" id="KAJ5465991.1"/>
    </source>
</evidence>
<dbReference type="OrthoDB" id="506431at2759"/>
<dbReference type="EMBL" id="JAPWDO010000006">
    <property type="protein sequence ID" value="KAJ5465991.1"/>
    <property type="molecule type" value="Genomic_DNA"/>
</dbReference>
<gene>
    <name evidence="1" type="ORF">N7530_009778</name>
</gene>
<comment type="caution">
    <text evidence="1">The sequence shown here is derived from an EMBL/GenBank/DDBJ whole genome shotgun (WGS) entry which is preliminary data.</text>
</comment>
<reference evidence="1" key="2">
    <citation type="journal article" date="2023" name="IMA Fungus">
        <title>Comparative genomic study of the Penicillium genus elucidates a diverse pangenome and 15 lateral gene transfer events.</title>
        <authorList>
            <person name="Petersen C."/>
            <person name="Sorensen T."/>
            <person name="Nielsen M.R."/>
            <person name="Sondergaard T.E."/>
            <person name="Sorensen J.L."/>
            <person name="Fitzpatrick D.A."/>
            <person name="Frisvad J.C."/>
            <person name="Nielsen K.L."/>
        </authorList>
    </citation>
    <scope>NUCLEOTIDE SEQUENCE</scope>
    <source>
        <strain evidence="1">IBT 17660</strain>
    </source>
</reference>
<dbReference type="AlphaFoldDB" id="A0A9W9WJ98"/>
<keyword evidence="2" id="KW-1185">Reference proteome</keyword>
<dbReference type="InterPro" id="IPR052061">
    <property type="entry name" value="PTE-AB_protein"/>
</dbReference>
<dbReference type="Gene3D" id="3.10.129.10">
    <property type="entry name" value="Hotdog Thioesterase"/>
    <property type="match status" value="1"/>
</dbReference>
<name>A0A9W9WJ98_9EURO</name>
<protein>
    <recommendedName>
        <fullName evidence="3">Thioesterase domain-containing protein</fullName>
    </recommendedName>
</protein>
<dbReference type="PANTHER" id="PTHR47260:SF6">
    <property type="entry name" value="THIOESTERASE DOMAIN-CONTAINING PROTEIN"/>
    <property type="match status" value="1"/>
</dbReference>
<accession>A0A9W9WJ98</accession>